<sequence length="217" mass="24780">MKVYAISGLGADKRVFEYLDLRYELISLDWIEPKRDEELSEYASRLAEKINTKENFILIGVSFGGLIAIEISKILKPALVILISSAETKSDLRRVYRIIGKTGIIKVIPAVFFKPPAKLAEWIFGAKNKQLLREIINETDLRFVKWAIEQLITWDNNIRIESCIKIHGNKDLLIPLRNDTNTIEIPGGHHFMIVDKAEEISPIINKAIKQAVEKARE</sequence>
<dbReference type="Gene3D" id="3.40.50.1820">
    <property type="entry name" value="alpha/beta hydrolase"/>
    <property type="match status" value="1"/>
</dbReference>
<protein>
    <submittedName>
        <fullName evidence="1">Alpha/beta hydrolase</fullName>
    </submittedName>
</protein>
<dbReference type="RefSeq" id="WP_162444243.1">
    <property type="nucleotide sequence ID" value="NZ_CP048222.1"/>
</dbReference>
<dbReference type="InterPro" id="IPR029058">
    <property type="entry name" value="AB_hydrolase_fold"/>
</dbReference>
<keyword evidence="2" id="KW-1185">Reference proteome</keyword>
<reference evidence="1 2" key="1">
    <citation type="submission" date="2020-01" db="EMBL/GenBank/DDBJ databases">
        <authorList>
            <person name="Kim M.K."/>
        </authorList>
    </citation>
    <scope>NUCLEOTIDE SEQUENCE [LARGE SCALE GENOMIC DNA]</scope>
    <source>
        <strain evidence="1 2">172606-1</strain>
    </source>
</reference>
<dbReference type="AlphaFoldDB" id="A0A6C0GJL0"/>
<organism evidence="1 2">
    <name type="scientific">Rhodocytophaga rosea</name>
    <dbReference type="NCBI Taxonomy" id="2704465"/>
    <lineage>
        <taxon>Bacteria</taxon>
        <taxon>Pseudomonadati</taxon>
        <taxon>Bacteroidota</taxon>
        <taxon>Cytophagia</taxon>
        <taxon>Cytophagales</taxon>
        <taxon>Rhodocytophagaceae</taxon>
        <taxon>Rhodocytophaga</taxon>
    </lineage>
</organism>
<dbReference type="GO" id="GO:0016787">
    <property type="term" value="F:hydrolase activity"/>
    <property type="evidence" value="ECO:0007669"/>
    <property type="project" value="UniProtKB-KW"/>
</dbReference>
<evidence type="ECO:0000313" key="1">
    <source>
        <dbReference type="EMBL" id="QHT68228.1"/>
    </source>
</evidence>
<name>A0A6C0GJL0_9BACT</name>
<accession>A0A6C0GJL0</accession>
<dbReference type="KEGG" id="rhoz:GXP67_17050"/>
<dbReference type="SUPFAM" id="SSF53474">
    <property type="entry name" value="alpha/beta-Hydrolases"/>
    <property type="match status" value="1"/>
</dbReference>
<dbReference type="Proteomes" id="UP000480178">
    <property type="component" value="Chromosome"/>
</dbReference>
<proteinExistence type="predicted"/>
<keyword evidence="1" id="KW-0378">Hydrolase</keyword>
<dbReference type="EMBL" id="CP048222">
    <property type="protein sequence ID" value="QHT68228.1"/>
    <property type="molecule type" value="Genomic_DNA"/>
</dbReference>
<gene>
    <name evidence="1" type="ORF">GXP67_17050</name>
</gene>
<evidence type="ECO:0000313" key="2">
    <source>
        <dbReference type="Proteomes" id="UP000480178"/>
    </source>
</evidence>